<proteinExistence type="predicted"/>
<evidence type="ECO:0000313" key="5">
    <source>
        <dbReference type="EMBL" id="GFN45563.1"/>
    </source>
</evidence>
<dbReference type="EMBL" id="BLXO01000001">
    <property type="protein sequence ID" value="GFN45074.1"/>
    <property type="molecule type" value="Genomic_DNA"/>
</dbReference>
<dbReference type="RefSeq" id="WP_176487018.1">
    <property type="nucleotide sequence ID" value="NZ_BLXO01000001.1"/>
</dbReference>
<dbReference type="Pfam" id="PF13546">
    <property type="entry name" value="DDE_5"/>
    <property type="match status" value="1"/>
</dbReference>
<evidence type="ECO:0000259" key="1">
    <source>
        <dbReference type="Pfam" id="PF13546"/>
    </source>
</evidence>
<dbReference type="SUPFAM" id="SSF53098">
    <property type="entry name" value="Ribonuclease H-like"/>
    <property type="match status" value="1"/>
</dbReference>
<dbReference type="Gene3D" id="3.90.350.10">
    <property type="entry name" value="Transposase Inhibitor Protein From Tn5, Chain A, domain 1"/>
    <property type="match status" value="1"/>
</dbReference>
<feature type="domain" description="Transposase IS701-like DDE" evidence="1">
    <location>
        <begin position="5"/>
        <end position="201"/>
    </location>
</feature>
<dbReference type="EMBL" id="BLXO01000001">
    <property type="protein sequence ID" value="GFN45300.1"/>
    <property type="molecule type" value="Genomic_DNA"/>
</dbReference>
<evidence type="ECO:0000313" key="6">
    <source>
        <dbReference type="EMBL" id="GFN46465.1"/>
    </source>
</evidence>
<protein>
    <submittedName>
        <fullName evidence="4 8">Transposase</fullName>
    </submittedName>
    <submittedName>
        <fullName evidence="6">Transposase IS4 family protein</fullName>
    </submittedName>
</protein>
<name>A0A6L2ZLR1_9ENTR</name>
<dbReference type="InterPro" id="IPR038721">
    <property type="entry name" value="IS701-like_DDE_dom"/>
</dbReference>
<dbReference type="EMBL" id="BLXO01000004">
    <property type="protein sequence ID" value="GFN46682.1"/>
    <property type="molecule type" value="Genomic_DNA"/>
</dbReference>
<accession>A0A6L2ZLR1</accession>
<sequence>MKSKELELYSDFLIANSGQATATGLAEVLGQAVSHDKITRFLSEREYTSKDLWRAVKAKVREIERDDGCLIFDDTIQEKSWTDENDIIWWHFDHRKGHSVKGLNLLNALYHSGGVSIPVAFEIVKKPVQFCDVATRQVKRASKVTKNEQMRAMIQSCVINQLKFKYILMDSWFSAKENFDFIVQKKKHFIAALKENRLVALSEEERKQGRFVRMSSLELSDQQGVRGWLKGFEKEVLLVRRVFTNKDGSTSLLNLVCSDLTVNFEQVATLYNKRWKVEEFHKSLKSNASLAKSPTRRVMTQNNHVFMSIYAVFKLECLKIRHKVNHFALRTKLYIKATQQALSELQNLRAA</sequence>
<evidence type="ECO:0000313" key="9">
    <source>
        <dbReference type="Proteomes" id="UP000504714"/>
    </source>
</evidence>
<evidence type="ECO:0000313" key="8">
    <source>
        <dbReference type="EMBL" id="GFN47296.1"/>
    </source>
</evidence>
<evidence type="ECO:0000313" key="7">
    <source>
        <dbReference type="EMBL" id="GFN46682.1"/>
    </source>
</evidence>
<organism evidence="4 9">
    <name type="scientific">Candidatus Regiella insecticola</name>
    <dbReference type="NCBI Taxonomy" id="138073"/>
    <lineage>
        <taxon>Bacteria</taxon>
        <taxon>Pseudomonadati</taxon>
        <taxon>Pseudomonadota</taxon>
        <taxon>Gammaproteobacteria</taxon>
        <taxon>Enterobacterales</taxon>
        <taxon>Enterobacteriaceae</taxon>
        <taxon>aphid secondary symbionts</taxon>
        <taxon>Candidatus Regiella</taxon>
    </lineage>
</organism>
<gene>
    <name evidence="2" type="ORF">RINTU1_00570</name>
    <name evidence="3" type="ORF">RINTU1_02370</name>
    <name evidence="4" type="ORF">RINTU1_03760</name>
    <name evidence="5" type="ORF">RINTU1_07850</name>
    <name evidence="6" type="ORF">RINTU1_20930</name>
    <name evidence="7" type="ORF">RINTU1_24020</name>
    <name evidence="8" type="ORF">RINTU1_33060</name>
</gene>
<evidence type="ECO:0000313" key="2">
    <source>
        <dbReference type="EMBL" id="GFN45074.1"/>
    </source>
</evidence>
<dbReference type="EMBL" id="BLXO01000001">
    <property type="protein sequence ID" value="GFN45212.1"/>
    <property type="molecule type" value="Genomic_DNA"/>
</dbReference>
<dbReference type="EMBL" id="BLXO01000004">
    <property type="protein sequence ID" value="GFN46465.1"/>
    <property type="molecule type" value="Genomic_DNA"/>
</dbReference>
<comment type="caution">
    <text evidence="4">The sequence shown here is derived from an EMBL/GenBank/DDBJ whole genome shotgun (WGS) entry which is preliminary data.</text>
</comment>
<evidence type="ECO:0000313" key="3">
    <source>
        <dbReference type="EMBL" id="GFN45212.1"/>
    </source>
</evidence>
<dbReference type="Proteomes" id="UP000504714">
    <property type="component" value="Unassembled WGS sequence"/>
</dbReference>
<dbReference type="InterPro" id="IPR012337">
    <property type="entry name" value="RNaseH-like_sf"/>
</dbReference>
<dbReference type="EMBL" id="BLXO01000008">
    <property type="protein sequence ID" value="GFN47296.1"/>
    <property type="molecule type" value="Genomic_DNA"/>
</dbReference>
<evidence type="ECO:0000313" key="4">
    <source>
        <dbReference type="EMBL" id="GFN45300.1"/>
    </source>
</evidence>
<dbReference type="EMBL" id="BLXO01000001">
    <property type="protein sequence ID" value="GFN45563.1"/>
    <property type="molecule type" value="Genomic_DNA"/>
</dbReference>
<dbReference type="AlphaFoldDB" id="A0A6L2ZLR1"/>
<reference evidence="4 9" key="1">
    <citation type="submission" date="2020-06" db="EMBL/GenBank/DDBJ databases">
        <title>The genome sequence of Candidatus Regiella insecticola strain Tut.</title>
        <authorList>
            <person name="Nikoh N."/>
            <person name="Tsuchida T."/>
            <person name="Koga R."/>
            <person name="Oshima K."/>
            <person name="Hattori M."/>
            <person name="Fukatsu T."/>
        </authorList>
    </citation>
    <scope>NUCLEOTIDE SEQUENCE [LARGE SCALE GENOMIC DNA]</scope>
    <source>
        <strain evidence="4 9">Tut</strain>
    </source>
</reference>